<reference evidence="1" key="1">
    <citation type="submission" date="2023-05" db="EMBL/GenBank/DDBJ databases">
        <title>Nepenthes gracilis genome sequencing.</title>
        <authorList>
            <person name="Fukushima K."/>
        </authorList>
    </citation>
    <scope>NUCLEOTIDE SEQUENCE</scope>
    <source>
        <strain evidence="1">SING2019-196</strain>
    </source>
</reference>
<comment type="caution">
    <text evidence="1">The sequence shown here is derived from an EMBL/GenBank/DDBJ whole genome shotgun (WGS) entry which is preliminary data.</text>
</comment>
<sequence>MKTRTCGYGLFGFIDKVCRSIMVFAGLTMDLDWFGIVVAKKKTECDRLIMQWLTIALQHGPLHKLMRHWNDHCEGRIIPEDGFEIIRPIRP</sequence>
<organism evidence="1 2">
    <name type="scientific">Nepenthes gracilis</name>
    <name type="common">Slender pitcher plant</name>
    <dbReference type="NCBI Taxonomy" id="150966"/>
    <lineage>
        <taxon>Eukaryota</taxon>
        <taxon>Viridiplantae</taxon>
        <taxon>Streptophyta</taxon>
        <taxon>Embryophyta</taxon>
        <taxon>Tracheophyta</taxon>
        <taxon>Spermatophyta</taxon>
        <taxon>Magnoliopsida</taxon>
        <taxon>eudicotyledons</taxon>
        <taxon>Gunneridae</taxon>
        <taxon>Pentapetalae</taxon>
        <taxon>Caryophyllales</taxon>
        <taxon>Nepenthaceae</taxon>
        <taxon>Nepenthes</taxon>
    </lineage>
</organism>
<dbReference type="AlphaFoldDB" id="A0AAD3XKI7"/>
<protein>
    <submittedName>
        <fullName evidence="1">Uncharacterized protein</fullName>
    </submittedName>
</protein>
<dbReference type="EMBL" id="BSYO01000007">
    <property type="protein sequence ID" value="GMH08008.1"/>
    <property type="molecule type" value="Genomic_DNA"/>
</dbReference>
<evidence type="ECO:0000313" key="1">
    <source>
        <dbReference type="EMBL" id="GMH08008.1"/>
    </source>
</evidence>
<accession>A0AAD3XKI7</accession>
<name>A0AAD3XKI7_NEPGR</name>
<keyword evidence="2" id="KW-1185">Reference proteome</keyword>
<gene>
    <name evidence="1" type="ORF">Nepgr_009848</name>
</gene>
<evidence type="ECO:0000313" key="2">
    <source>
        <dbReference type="Proteomes" id="UP001279734"/>
    </source>
</evidence>
<dbReference type="Proteomes" id="UP001279734">
    <property type="component" value="Unassembled WGS sequence"/>
</dbReference>
<proteinExistence type="predicted"/>